<sequence>MEIIEYKKSRNKQWQFAIAALFTTIVHAYFIRESSDSLFFLVGLSCTWLLTTGLFLYQIRSAAKEAKCPKCTTDLYEIIESLKTSGKLELKYCPICGQSVSTNTI</sequence>
<feature type="transmembrane region" description="Helical" evidence="1">
    <location>
        <begin position="37"/>
        <end position="57"/>
    </location>
</feature>
<name>A0ABY9TUB2_9GAMM</name>
<accession>A0ABY9TUB2</accession>
<feature type="transmembrane region" description="Helical" evidence="1">
    <location>
        <begin position="14"/>
        <end position="31"/>
    </location>
</feature>
<keyword evidence="1" id="KW-0812">Transmembrane</keyword>
<dbReference type="RefSeq" id="WP_348391488.1">
    <property type="nucleotide sequence ID" value="NZ_CP134145.1"/>
</dbReference>
<gene>
    <name evidence="2" type="ORF">RGQ13_19960</name>
</gene>
<keyword evidence="1" id="KW-0472">Membrane</keyword>
<evidence type="ECO:0000313" key="2">
    <source>
        <dbReference type="EMBL" id="WNC72368.1"/>
    </source>
</evidence>
<keyword evidence="3" id="KW-1185">Reference proteome</keyword>
<evidence type="ECO:0000313" key="3">
    <source>
        <dbReference type="Proteomes" id="UP001258994"/>
    </source>
</evidence>
<dbReference type="EMBL" id="CP134145">
    <property type="protein sequence ID" value="WNC72368.1"/>
    <property type="molecule type" value="Genomic_DNA"/>
</dbReference>
<protein>
    <recommendedName>
        <fullName evidence="4">Zinc ribbon domain-containing protein</fullName>
    </recommendedName>
</protein>
<organism evidence="2 3">
    <name type="scientific">Thalassotalea psychrophila</name>
    <dbReference type="NCBI Taxonomy" id="3065647"/>
    <lineage>
        <taxon>Bacteria</taxon>
        <taxon>Pseudomonadati</taxon>
        <taxon>Pseudomonadota</taxon>
        <taxon>Gammaproteobacteria</taxon>
        <taxon>Alteromonadales</taxon>
        <taxon>Colwelliaceae</taxon>
        <taxon>Thalassotalea</taxon>
    </lineage>
</organism>
<reference evidence="3" key="1">
    <citation type="submission" date="2023-09" db="EMBL/GenBank/DDBJ databases">
        <authorList>
            <person name="Zhang C."/>
        </authorList>
    </citation>
    <scope>NUCLEOTIDE SEQUENCE [LARGE SCALE GENOMIC DNA]</scope>
    <source>
        <strain evidence="3">SQ149</strain>
    </source>
</reference>
<proteinExistence type="predicted"/>
<keyword evidence="1" id="KW-1133">Transmembrane helix</keyword>
<evidence type="ECO:0008006" key="4">
    <source>
        <dbReference type="Google" id="ProtNLM"/>
    </source>
</evidence>
<evidence type="ECO:0000256" key="1">
    <source>
        <dbReference type="SAM" id="Phobius"/>
    </source>
</evidence>
<dbReference type="Proteomes" id="UP001258994">
    <property type="component" value="Chromosome"/>
</dbReference>